<dbReference type="EMBL" id="CAXAMM010003125">
    <property type="protein sequence ID" value="CAK8998711.1"/>
    <property type="molecule type" value="Genomic_DNA"/>
</dbReference>
<evidence type="ECO:0000313" key="2">
    <source>
        <dbReference type="Proteomes" id="UP001642464"/>
    </source>
</evidence>
<comment type="caution">
    <text evidence="1">The sequence shown here is derived from an EMBL/GenBank/DDBJ whole genome shotgun (WGS) entry which is preliminary data.</text>
</comment>
<gene>
    <name evidence="1" type="ORF">SCF082_LOCUS5747</name>
</gene>
<accession>A0ABP0I820</accession>
<proteinExistence type="predicted"/>
<protein>
    <submittedName>
        <fullName evidence="1">Uncharacterized protein</fullName>
    </submittedName>
</protein>
<feature type="non-terminal residue" evidence="1">
    <location>
        <position position="1"/>
    </location>
</feature>
<keyword evidence="2" id="KW-1185">Reference proteome</keyword>
<organism evidence="1 2">
    <name type="scientific">Durusdinium trenchii</name>
    <dbReference type="NCBI Taxonomy" id="1381693"/>
    <lineage>
        <taxon>Eukaryota</taxon>
        <taxon>Sar</taxon>
        <taxon>Alveolata</taxon>
        <taxon>Dinophyceae</taxon>
        <taxon>Suessiales</taxon>
        <taxon>Symbiodiniaceae</taxon>
        <taxon>Durusdinium</taxon>
    </lineage>
</organism>
<dbReference type="Proteomes" id="UP001642464">
    <property type="component" value="Unassembled WGS sequence"/>
</dbReference>
<name>A0ABP0I820_9DINO</name>
<sequence>VYDTLDSQDFLLPQRRHRVWGIASVITGKDTLEDLEQRYKLCLASMRSNAQLPMELNFPPAPKQPIQAGRQQKLLAKAKELRPTSKNLFLDCSSSLKRIAFADGVCPCITPTHPIYSQAMERYLNSQDILNGQGLWRSCYNDAVYDQMLEKCAESLSGNSFSSTVVQAVSLACFISCPSSWDTVLSSQKLVKPDQGAGILRRLKRKQPAPEYDHCRPRLLKEQQPPLEHGRGKVIGADTKKQMVRVKKRLFKRKNPDMDSRKFNKGKKACSSIWQKEQQWTVLCSTAPRLMQRCKEVPNNLRKVLGLPKKFLQRRSTESNELSAIMPSALETAAERAERGEEINYHFVADVLKIGIEQYNHAVIKLKEELADPVKLLAMLEDHVQNLPEGASEECINKELGKARDRICSRLTEIGWRESSGNFVILSGDGVDECSIPGGFGDAYALESLNSFKISKVPEMNTTEEEAATLDMLRSTPMKDERQVLWAIQDGDDVATRQSLPSWMWPAIEEKVVGWVQEKQNWNHKIAARHAVDKELTPAQQSAYDQFVAQRSECALLFSMTKQALVTRVRSNADLDKLRAECFSIVILLSSEPEKLLIKTGHGDQKRLLLLQGEPTTTEVVPDCLASGGISGSFEAFAKRQEDGDNEEEEDDGQQEDVGALQEQMVLEAGEADALQILAFSDEEEDLKDLVLTNLSGSKPAIQRVKDFASREAYTYFEKDNLTQIPPNSCIGYHKTTRTWQGYFERSSVGLTFTHGGSTSRSEKEALLAVLVGLAQKHCDKYTRDRLWASQLEKLKKVSSTQAVL</sequence>
<evidence type="ECO:0000313" key="1">
    <source>
        <dbReference type="EMBL" id="CAK8998711.1"/>
    </source>
</evidence>
<reference evidence="1 2" key="1">
    <citation type="submission" date="2024-02" db="EMBL/GenBank/DDBJ databases">
        <authorList>
            <person name="Chen Y."/>
            <person name="Shah S."/>
            <person name="Dougan E. K."/>
            <person name="Thang M."/>
            <person name="Chan C."/>
        </authorList>
    </citation>
    <scope>NUCLEOTIDE SEQUENCE [LARGE SCALE GENOMIC DNA]</scope>
</reference>